<dbReference type="EMBL" id="CABPSR010000036">
    <property type="protein sequence ID" value="VVE85820.1"/>
    <property type="molecule type" value="Genomic_DNA"/>
</dbReference>
<gene>
    <name evidence="1" type="ORF">PSP31121_05451</name>
</gene>
<protein>
    <submittedName>
        <fullName evidence="1">Uncharacterized protein</fullName>
    </submittedName>
</protein>
<name>A0A5E5BNE2_9BURK</name>
<sequence>MNRAVCGSHMVASLVALMREANQNKYCIHMQYLCGVD</sequence>
<dbReference type="AlphaFoldDB" id="A0A5E5BNE2"/>
<organism evidence="1 2">
    <name type="scientific">Pandoraea sputorum</name>
    <dbReference type="NCBI Taxonomy" id="93222"/>
    <lineage>
        <taxon>Bacteria</taxon>
        <taxon>Pseudomonadati</taxon>
        <taxon>Pseudomonadota</taxon>
        <taxon>Betaproteobacteria</taxon>
        <taxon>Burkholderiales</taxon>
        <taxon>Burkholderiaceae</taxon>
        <taxon>Pandoraea</taxon>
    </lineage>
</organism>
<evidence type="ECO:0000313" key="1">
    <source>
        <dbReference type="EMBL" id="VVE85820.1"/>
    </source>
</evidence>
<accession>A0A5E5BNE2</accession>
<dbReference type="Proteomes" id="UP000335538">
    <property type="component" value="Unassembled WGS sequence"/>
</dbReference>
<proteinExistence type="predicted"/>
<evidence type="ECO:0000313" key="2">
    <source>
        <dbReference type="Proteomes" id="UP000335538"/>
    </source>
</evidence>
<reference evidence="1 2" key="1">
    <citation type="submission" date="2019-08" db="EMBL/GenBank/DDBJ databases">
        <authorList>
            <person name="Peeters C."/>
        </authorList>
    </citation>
    <scope>NUCLEOTIDE SEQUENCE [LARGE SCALE GENOMIC DNA]</scope>
    <source>
        <strain evidence="1 2">LMG 31121</strain>
    </source>
</reference>